<protein>
    <submittedName>
        <fullName evidence="2">Secreted protein</fullName>
    </submittedName>
</protein>
<proteinExistence type="predicted"/>
<accession>A0A915E3R4</accession>
<name>A0A915E3R4_9BILA</name>
<evidence type="ECO:0000313" key="2">
    <source>
        <dbReference type="WBParaSite" id="jg26390"/>
    </source>
</evidence>
<keyword evidence="1" id="KW-1185">Reference proteome</keyword>
<dbReference type="WBParaSite" id="jg26390">
    <property type="protein sequence ID" value="jg26390"/>
    <property type="gene ID" value="jg26390"/>
</dbReference>
<reference evidence="2" key="1">
    <citation type="submission" date="2022-11" db="UniProtKB">
        <authorList>
            <consortium name="WormBaseParasite"/>
        </authorList>
    </citation>
    <scope>IDENTIFICATION</scope>
</reference>
<sequence length="78" mass="9092">MMNKKELAMRGLTIFWMLGTNCNCVAESTKKRKSLYSDEELTLDEFETEVLAAEEERATESPRKRKYKIRSSLAKKLN</sequence>
<organism evidence="1 2">
    <name type="scientific">Ditylenchus dipsaci</name>
    <dbReference type="NCBI Taxonomy" id="166011"/>
    <lineage>
        <taxon>Eukaryota</taxon>
        <taxon>Metazoa</taxon>
        <taxon>Ecdysozoa</taxon>
        <taxon>Nematoda</taxon>
        <taxon>Chromadorea</taxon>
        <taxon>Rhabditida</taxon>
        <taxon>Tylenchina</taxon>
        <taxon>Tylenchomorpha</taxon>
        <taxon>Sphaerularioidea</taxon>
        <taxon>Anguinidae</taxon>
        <taxon>Anguininae</taxon>
        <taxon>Ditylenchus</taxon>
    </lineage>
</organism>
<dbReference type="Proteomes" id="UP000887574">
    <property type="component" value="Unplaced"/>
</dbReference>
<evidence type="ECO:0000313" key="1">
    <source>
        <dbReference type="Proteomes" id="UP000887574"/>
    </source>
</evidence>
<dbReference type="AlphaFoldDB" id="A0A915E3R4"/>